<dbReference type="GO" id="GO:0000271">
    <property type="term" value="P:polysaccharide biosynthetic process"/>
    <property type="evidence" value="ECO:0007669"/>
    <property type="project" value="TreeGrafter"/>
</dbReference>
<dbReference type="AlphaFoldDB" id="A0A2K8U4M0"/>
<dbReference type="InterPro" id="IPR014710">
    <property type="entry name" value="RmlC-like_jellyroll"/>
</dbReference>
<keyword evidence="10" id="KW-1185">Reference proteome</keyword>
<evidence type="ECO:0000313" key="9">
    <source>
        <dbReference type="EMBL" id="AUB80528.1"/>
    </source>
</evidence>
<feature type="active site" description="Proton acceptor" evidence="5">
    <location>
        <position position="61"/>
    </location>
</feature>
<dbReference type="CDD" id="cd00438">
    <property type="entry name" value="cupin_RmlC"/>
    <property type="match status" value="1"/>
</dbReference>
<dbReference type="KEGG" id="tsy:THSYN_05900"/>
<name>A0A2K8U4M0_9GAMM</name>
<evidence type="ECO:0000256" key="8">
    <source>
        <dbReference type="SAM" id="MobiDB-lite"/>
    </source>
</evidence>
<dbReference type="EMBL" id="CP020370">
    <property type="protein sequence ID" value="AUB80528.1"/>
    <property type="molecule type" value="Genomic_DNA"/>
</dbReference>
<dbReference type="SUPFAM" id="SSF51182">
    <property type="entry name" value="RmlC-like cupins"/>
    <property type="match status" value="1"/>
</dbReference>
<evidence type="ECO:0000313" key="10">
    <source>
        <dbReference type="Proteomes" id="UP000232638"/>
    </source>
</evidence>
<reference evidence="9 10" key="1">
    <citation type="submission" date="2017-03" db="EMBL/GenBank/DDBJ databases">
        <title>Complete genome sequence of Candidatus 'Thiodictyon syntrophicum' sp. nov. strain Cad16T, a photolithoautotroph purple sulfur bacterium isolated from an alpine meromictic lake.</title>
        <authorList>
            <person name="Luedin S.M."/>
            <person name="Pothier J.F."/>
            <person name="Danza F."/>
            <person name="Storelli N."/>
            <person name="Wittwer M."/>
            <person name="Tonolla M."/>
        </authorList>
    </citation>
    <scope>NUCLEOTIDE SEQUENCE [LARGE SCALE GENOMIC DNA]</scope>
    <source>
        <strain evidence="9 10">Cad16T</strain>
    </source>
</reference>
<dbReference type="GO" id="GO:0005829">
    <property type="term" value="C:cytosol"/>
    <property type="evidence" value="ECO:0007669"/>
    <property type="project" value="TreeGrafter"/>
</dbReference>
<comment type="catalytic activity">
    <reaction evidence="1 7">
        <text>dTDP-4-dehydro-6-deoxy-alpha-D-glucose = dTDP-4-dehydro-beta-L-rhamnose</text>
        <dbReference type="Rhea" id="RHEA:16969"/>
        <dbReference type="ChEBI" id="CHEBI:57649"/>
        <dbReference type="ChEBI" id="CHEBI:62830"/>
        <dbReference type="EC" id="5.1.3.13"/>
    </reaction>
</comment>
<dbReference type="Gene3D" id="2.60.120.10">
    <property type="entry name" value="Jelly Rolls"/>
    <property type="match status" value="1"/>
</dbReference>
<comment type="subunit">
    <text evidence="7">Homodimer.</text>
</comment>
<evidence type="ECO:0000256" key="2">
    <source>
        <dbReference type="ARBA" id="ARBA00001997"/>
    </source>
</evidence>
<evidence type="ECO:0000256" key="4">
    <source>
        <dbReference type="ARBA" id="ARBA00019595"/>
    </source>
</evidence>
<keyword evidence="7" id="KW-0413">Isomerase</keyword>
<feature type="active site" description="Proton donor" evidence="5">
    <location>
        <position position="130"/>
    </location>
</feature>
<dbReference type="OrthoDB" id="9800680at2"/>
<dbReference type="PANTHER" id="PTHR21047:SF2">
    <property type="entry name" value="THYMIDINE DIPHOSPHO-4-KETO-RHAMNOSE 3,5-EPIMERASE"/>
    <property type="match status" value="1"/>
</dbReference>
<evidence type="ECO:0000256" key="3">
    <source>
        <dbReference type="ARBA" id="ARBA00012098"/>
    </source>
</evidence>
<dbReference type="GO" id="GO:0019305">
    <property type="term" value="P:dTDP-rhamnose biosynthetic process"/>
    <property type="evidence" value="ECO:0007669"/>
    <property type="project" value="UniProtKB-UniRule"/>
</dbReference>
<proteinExistence type="inferred from homology"/>
<protein>
    <recommendedName>
        <fullName evidence="4 7">dTDP-4-dehydrorhamnose 3,5-epimerase</fullName>
        <ecNumber evidence="3 7">5.1.3.13</ecNumber>
    </recommendedName>
    <alternativeName>
        <fullName evidence="7">Thymidine diphospho-4-keto-rhamnose 3,5-epimerase</fullName>
    </alternativeName>
</protein>
<dbReference type="Proteomes" id="UP000232638">
    <property type="component" value="Chromosome"/>
</dbReference>
<evidence type="ECO:0000256" key="5">
    <source>
        <dbReference type="PIRSR" id="PIRSR600888-1"/>
    </source>
</evidence>
<feature type="site" description="Participates in a stacking interaction with the thymidine ring of dTDP-4-oxo-6-deoxyglucose" evidence="6">
    <location>
        <position position="136"/>
    </location>
</feature>
<organism evidence="9 10">
    <name type="scientific">Candidatus Thiodictyon syntrophicum</name>
    <dbReference type="NCBI Taxonomy" id="1166950"/>
    <lineage>
        <taxon>Bacteria</taxon>
        <taxon>Pseudomonadati</taxon>
        <taxon>Pseudomonadota</taxon>
        <taxon>Gammaproteobacteria</taxon>
        <taxon>Chromatiales</taxon>
        <taxon>Chromatiaceae</taxon>
        <taxon>Thiodictyon</taxon>
    </lineage>
</organism>
<accession>A0A2K8U4M0</accession>
<dbReference type="InterPro" id="IPR011051">
    <property type="entry name" value="RmlC_Cupin_sf"/>
</dbReference>
<evidence type="ECO:0000256" key="6">
    <source>
        <dbReference type="PIRSR" id="PIRSR600888-3"/>
    </source>
</evidence>
<evidence type="ECO:0000256" key="7">
    <source>
        <dbReference type="RuleBase" id="RU364069"/>
    </source>
</evidence>
<gene>
    <name evidence="9" type="ORF">THSYN_05900</name>
</gene>
<evidence type="ECO:0000256" key="1">
    <source>
        <dbReference type="ARBA" id="ARBA00001298"/>
    </source>
</evidence>
<comment type="function">
    <text evidence="2 7">Catalyzes the epimerization of the C3' and C5'positions of dTDP-6-deoxy-D-xylo-4-hexulose, forming dTDP-6-deoxy-L-lyxo-4-hexulose.</text>
</comment>
<dbReference type="EC" id="5.1.3.13" evidence="3 7"/>
<dbReference type="RefSeq" id="WP_100918325.1">
    <property type="nucleotide sequence ID" value="NZ_CP020370.1"/>
</dbReference>
<dbReference type="PANTHER" id="PTHR21047">
    <property type="entry name" value="DTDP-6-DEOXY-D-GLUCOSE-3,5 EPIMERASE"/>
    <property type="match status" value="1"/>
</dbReference>
<dbReference type="UniPathway" id="UPA00124"/>
<feature type="region of interest" description="Disordered" evidence="8">
    <location>
        <begin position="158"/>
        <end position="190"/>
    </location>
</feature>
<dbReference type="InterPro" id="IPR000888">
    <property type="entry name" value="RmlC-like"/>
</dbReference>
<dbReference type="NCBIfam" id="TIGR01221">
    <property type="entry name" value="rmlC"/>
    <property type="match status" value="1"/>
</dbReference>
<comment type="pathway">
    <text evidence="7">Carbohydrate biosynthesis; dTDP-L-rhamnose biosynthesis.</text>
</comment>
<sequence length="190" mass="21048">MKVITTAIPGALIIEPKVWGDERGFFLETYRGERYASLGIPASLPQDNLSFSRRGVLRGLHCQHPHAQGKLVQVFAGEVYDVAVDVRRGSPTFGRWVAVTLSAANQRQFWVPAGFAHGFLVTTETALFGYKCSDYYHPETEFSVRWDDPAIGIDWPLTGQSAPELSQKDQAAPSLSDIPAQRLPAIEDYP</sequence>
<dbReference type="GO" id="GO:0008830">
    <property type="term" value="F:dTDP-4-dehydrorhamnose 3,5-epimerase activity"/>
    <property type="evidence" value="ECO:0007669"/>
    <property type="project" value="UniProtKB-UniRule"/>
</dbReference>
<dbReference type="Pfam" id="PF00908">
    <property type="entry name" value="dTDP_sugar_isom"/>
    <property type="match status" value="1"/>
</dbReference>
<comment type="similarity">
    <text evidence="7">Belongs to the dTDP-4-dehydrorhamnose 3,5-epimerase family.</text>
</comment>